<dbReference type="AlphaFoldDB" id="A0A8K1I7Y9"/>
<dbReference type="SUPFAM" id="SSF55608">
    <property type="entry name" value="Homing endonucleases"/>
    <property type="match status" value="1"/>
</dbReference>
<name>A0A8K1I7Y9_9PEZI</name>
<dbReference type="Gene3D" id="3.10.28.10">
    <property type="entry name" value="Homing endonucleases"/>
    <property type="match status" value="1"/>
</dbReference>
<dbReference type="InterPro" id="IPR027434">
    <property type="entry name" value="Homing_endonucl"/>
</dbReference>
<keyword evidence="2" id="KW-0255">Endonuclease</keyword>
<sequence>MAGFTSGEGCFFVSIYNSSTCKSGEAVMLKFQIAQHSRDSELMRSLITNLGCGRIELNLGRSAVYFVVTKFKDITEKIIPFFVKYPLQGVKVKDFEDFKRVTKLMENKARGGLLRSVPSERPLQP</sequence>
<dbReference type="InterPro" id="IPR051289">
    <property type="entry name" value="LAGLIDADG_Endonuclease"/>
</dbReference>
<geneLocation type="mitochondrion" evidence="2"/>
<dbReference type="Pfam" id="PF00961">
    <property type="entry name" value="LAGLIDADG_1"/>
    <property type="match status" value="1"/>
</dbReference>
<keyword evidence="2" id="KW-0378">Hydrolase</keyword>
<evidence type="ECO:0000313" key="2">
    <source>
        <dbReference type="EMBL" id="UBU98531.1"/>
    </source>
</evidence>
<keyword evidence="2" id="KW-0540">Nuclease</keyword>
<dbReference type="PANTHER" id="PTHR36181:SF4">
    <property type="entry name" value="LAGLIDADG ENDONUCLEASE"/>
    <property type="match status" value="1"/>
</dbReference>
<dbReference type="GO" id="GO:0004519">
    <property type="term" value="F:endonuclease activity"/>
    <property type="evidence" value="ECO:0007669"/>
    <property type="project" value="UniProtKB-KW"/>
</dbReference>
<feature type="domain" description="Homing endonuclease LAGLIDADG" evidence="1">
    <location>
        <begin position="1"/>
        <end position="101"/>
    </location>
</feature>
<proteinExistence type="predicted"/>
<protein>
    <submittedName>
        <fullName evidence="2">LAGLIDADG endonuclease</fullName>
    </submittedName>
</protein>
<dbReference type="InterPro" id="IPR004860">
    <property type="entry name" value="LAGLIDADG_dom"/>
</dbReference>
<evidence type="ECO:0000259" key="1">
    <source>
        <dbReference type="Pfam" id="PF00961"/>
    </source>
</evidence>
<dbReference type="GeneID" id="68665191"/>
<reference evidence="2" key="1">
    <citation type="submission" date="2021-01" db="EMBL/GenBank/DDBJ databases">
        <authorList>
            <person name="Sun H.-H."/>
            <person name="Zhang S."/>
            <person name="Zhang Y.-J."/>
        </authorList>
    </citation>
    <scope>NUCLEOTIDE SEQUENCE</scope>
    <source>
        <strain evidence="2">CMM1</strain>
    </source>
</reference>
<keyword evidence="2" id="KW-0496">Mitochondrion</keyword>
<organism evidence="2">
    <name type="scientific">Morchella brunnea</name>
    <dbReference type="NCBI Taxonomy" id="1174671"/>
    <lineage>
        <taxon>Eukaryota</taxon>
        <taxon>Fungi</taxon>
        <taxon>Dikarya</taxon>
        <taxon>Ascomycota</taxon>
        <taxon>Pezizomycotina</taxon>
        <taxon>Pezizomycetes</taxon>
        <taxon>Pezizales</taxon>
        <taxon>Morchellaceae</taxon>
        <taxon>Morchella</taxon>
    </lineage>
</organism>
<dbReference type="PANTHER" id="PTHR36181">
    <property type="entry name" value="INTRON-ENCODED ENDONUCLEASE AI3-RELATED"/>
    <property type="match status" value="1"/>
</dbReference>
<dbReference type="RefSeq" id="YP_010218686.1">
    <property type="nucleotide sequence ID" value="NC_058917.1"/>
</dbReference>
<dbReference type="EMBL" id="MW538937">
    <property type="protein sequence ID" value="UBU98531.1"/>
    <property type="molecule type" value="Genomic_DNA"/>
</dbReference>
<gene>
    <name evidence="2" type="primary">orf125B</name>
</gene>
<dbReference type="GO" id="GO:0005739">
    <property type="term" value="C:mitochondrion"/>
    <property type="evidence" value="ECO:0007669"/>
    <property type="project" value="UniProtKB-ARBA"/>
</dbReference>
<dbReference type="FunFam" id="3.10.28.10:FF:000010">
    <property type="entry name" value="LAGLIDADG homing endonuclease I-LtrII"/>
    <property type="match status" value="1"/>
</dbReference>
<accession>A0A8K1I7Y9</accession>